<keyword evidence="5 8" id="KW-1133">Transmembrane helix</keyword>
<dbReference type="PANTHER" id="PTHR43867">
    <property type="entry name" value="CELLULOSE SYNTHASE CATALYTIC SUBUNIT A [UDP-FORMING]"/>
    <property type="match status" value="1"/>
</dbReference>
<comment type="subcellular location">
    <subcellularLocation>
        <location evidence="1">Membrane</location>
        <topology evidence="1">Multi-pass membrane protein</topology>
    </subcellularLocation>
</comment>
<evidence type="ECO:0000256" key="3">
    <source>
        <dbReference type="ARBA" id="ARBA00022679"/>
    </source>
</evidence>
<dbReference type="InterPro" id="IPR050321">
    <property type="entry name" value="Glycosyltr_2/OpgH_subfam"/>
</dbReference>
<feature type="transmembrane region" description="Helical" evidence="8">
    <location>
        <begin position="311"/>
        <end position="331"/>
    </location>
</feature>
<name>A0ABV7VL65_9PROT</name>
<feature type="compositionally biased region" description="Polar residues" evidence="7">
    <location>
        <begin position="874"/>
        <end position="883"/>
    </location>
</feature>
<dbReference type="EC" id="2.4.-.-" evidence="9"/>
<evidence type="ECO:0000256" key="2">
    <source>
        <dbReference type="ARBA" id="ARBA00022676"/>
    </source>
</evidence>
<evidence type="ECO:0000256" key="8">
    <source>
        <dbReference type="SAM" id="Phobius"/>
    </source>
</evidence>
<feature type="compositionally biased region" description="Low complexity" evidence="7">
    <location>
        <begin position="857"/>
        <end position="871"/>
    </location>
</feature>
<evidence type="ECO:0000256" key="6">
    <source>
        <dbReference type="ARBA" id="ARBA00023136"/>
    </source>
</evidence>
<comment type="caution">
    <text evidence="9">The sequence shown here is derived from an EMBL/GenBank/DDBJ whole genome shotgun (WGS) entry which is preliminary data.</text>
</comment>
<dbReference type="Gene3D" id="3.20.20.80">
    <property type="entry name" value="Glycosidases"/>
    <property type="match status" value="1"/>
</dbReference>
<keyword evidence="4 8" id="KW-0812">Transmembrane</keyword>
<feature type="transmembrane region" description="Helical" evidence="8">
    <location>
        <begin position="371"/>
        <end position="391"/>
    </location>
</feature>
<sequence length="883" mass="100383">MRYSGLFVLLLIAAVNIAGWAYLNRPVEPRPWGQLINGVDYSPFQGDQDPRGDKMPSDKDIERDMQLLAGQVRQIRTYSTLDGQGKIAEIADRYGLEVVQGSWLDSRLERNEQEIANLVRIAKTQDNVHRVLVGNETLLRGDMPIQDLIQYIRRVRTELSGRHVEVSTPETWDIWLRYPQLGKEVDYIAIHLLPYWEGQPADKAMEYALSRYQQVKDAYPTKKVVITEIGWPSEGRIRRDAVPSPTTQAGFLRAFLNTANQRGLDYFIQEAFDQPWKRNIEGSVGAYWGIYTADRTPKFPMVGPVNDRPHWPQLAAASVLLALPLMAWFLARWSELRFFGRFFFGALIQLVTSALVMVVDSGLRTYMSPGIALMWAMLLPLLLLLFMVVLAEGLELSEVIWASRRKRHFLPFPSDVDRSWPKVSIHVPAYNEPPEMLKKTLDALARLDYPNFEVLIIDNNTKDEKIWRPVEEYCATLGDRFRFFHVAPLKGYKAGALNFALNNTAPDVEIVGVIDADYLVEPDWLKSLVPYFDRPDIGFVQAPQDHYDWPGDTFKEFINWEYAGFFQIGMVQRNERDAIIQHGTMTLVRRAAIDHVGRWAEWCICEDAEMGLRLLAGGWHSVYTDRRYGYGLTPDSFSGYKSQRFRWAYGAVQIIKRHWRDMLPGDERKLDPMQRYHFVTGWMPWFADALGLIFAIASLVWTVGVLILPKYFELPLALFLLPVVAVFGAKLAQFLWLYKIRVPCSFRQRMGAGLAGLALTYTIAKAMLYGLFTSKLPFIRTPKHEGQAAVIQALIMAQEEVLLGALLLLAGIGMWNFQGGEDPEARLWAIVMWAQSVPYWASLALATISTMGRRPDAPSAAPADKPAAAKPTDIPSQQGSPAQ</sequence>
<evidence type="ECO:0000256" key="4">
    <source>
        <dbReference type="ARBA" id="ARBA00022692"/>
    </source>
</evidence>
<feature type="transmembrane region" description="Helical" evidence="8">
    <location>
        <begin position="750"/>
        <end position="771"/>
    </location>
</feature>
<feature type="transmembrane region" description="Helical" evidence="8">
    <location>
        <begin position="685"/>
        <end position="708"/>
    </location>
</feature>
<feature type="transmembrane region" description="Helical" evidence="8">
    <location>
        <begin position="791"/>
        <end position="815"/>
    </location>
</feature>
<dbReference type="EMBL" id="JBHRYJ010000006">
    <property type="protein sequence ID" value="MFC3677944.1"/>
    <property type="molecule type" value="Genomic_DNA"/>
</dbReference>
<evidence type="ECO:0000256" key="5">
    <source>
        <dbReference type="ARBA" id="ARBA00022989"/>
    </source>
</evidence>
<keyword evidence="2 9" id="KW-0328">Glycosyltransferase</keyword>
<keyword evidence="6 8" id="KW-0472">Membrane</keyword>
<keyword evidence="3 9" id="KW-0808">Transferase</keyword>
<protein>
    <submittedName>
        <fullName evidence="9">Glycosyltransferase</fullName>
        <ecNumber evidence="9">2.4.-.-</ecNumber>
    </submittedName>
</protein>
<gene>
    <name evidence="9" type="ORF">ACFOOQ_20495</name>
</gene>
<feature type="transmembrane region" description="Helical" evidence="8">
    <location>
        <begin position="714"/>
        <end position="738"/>
    </location>
</feature>
<organism evidence="9 10">
    <name type="scientific">Ferrovibrio xuzhouensis</name>
    <dbReference type="NCBI Taxonomy" id="1576914"/>
    <lineage>
        <taxon>Bacteria</taxon>
        <taxon>Pseudomonadati</taxon>
        <taxon>Pseudomonadota</taxon>
        <taxon>Alphaproteobacteria</taxon>
        <taxon>Rhodospirillales</taxon>
        <taxon>Rhodospirillaceae</taxon>
        <taxon>Ferrovibrio</taxon>
    </lineage>
</organism>
<evidence type="ECO:0000313" key="10">
    <source>
        <dbReference type="Proteomes" id="UP001595711"/>
    </source>
</evidence>
<feature type="region of interest" description="Disordered" evidence="7">
    <location>
        <begin position="853"/>
        <end position="883"/>
    </location>
</feature>
<dbReference type="InterPro" id="IPR017853">
    <property type="entry name" value="GH"/>
</dbReference>
<evidence type="ECO:0000256" key="1">
    <source>
        <dbReference type="ARBA" id="ARBA00004141"/>
    </source>
</evidence>
<accession>A0ABV7VL65</accession>
<dbReference type="Pfam" id="PF13641">
    <property type="entry name" value="Glyco_tranf_2_3"/>
    <property type="match status" value="1"/>
</dbReference>
<reference evidence="10" key="1">
    <citation type="journal article" date="2019" name="Int. J. Syst. Evol. Microbiol.">
        <title>The Global Catalogue of Microorganisms (GCM) 10K type strain sequencing project: providing services to taxonomists for standard genome sequencing and annotation.</title>
        <authorList>
            <consortium name="The Broad Institute Genomics Platform"/>
            <consortium name="The Broad Institute Genome Sequencing Center for Infectious Disease"/>
            <person name="Wu L."/>
            <person name="Ma J."/>
        </authorList>
    </citation>
    <scope>NUCLEOTIDE SEQUENCE [LARGE SCALE GENOMIC DNA]</scope>
    <source>
        <strain evidence="10">KCTC 42182</strain>
    </source>
</reference>
<dbReference type="SUPFAM" id="SSF53448">
    <property type="entry name" value="Nucleotide-diphospho-sugar transferases"/>
    <property type="match status" value="1"/>
</dbReference>
<feature type="transmembrane region" description="Helical" evidence="8">
    <location>
        <begin position="338"/>
        <end position="359"/>
    </location>
</feature>
<dbReference type="PANTHER" id="PTHR43867:SF4">
    <property type="entry name" value="BETA-(1-3)-GLUCOSYL TRANSFERASE"/>
    <property type="match status" value="1"/>
</dbReference>
<keyword evidence="10" id="KW-1185">Reference proteome</keyword>
<dbReference type="Proteomes" id="UP001595711">
    <property type="component" value="Unassembled WGS sequence"/>
</dbReference>
<dbReference type="Gene3D" id="3.90.550.10">
    <property type="entry name" value="Spore Coat Polysaccharide Biosynthesis Protein SpsA, Chain A"/>
    <property type="match status" value="1"/>
</dbReference>
<dbReference type="CDD" id="cd06435">
    <property type="entry name" value="CESA_NdvC_like"/>
    <property type="match status" value="1"/>
</dbReference>
<dbReference type="RefSeq" id="WP_379729565.1">
    <property type="nucleotide sequence ID" value="NZ_JBHRYJ010000006.1"/>
</dbReference>
<dbReference type="SUPFAM" id="SSF51445">
    <property type="entry name" value="(Trans)glycosidases"/>
    <property type="match status" value="1"/>
</dbReference>
<proteinExistence type="predicted"/>
<dbReference type="InterPro" id="IPR029044">
    <property type="entry name" value="Nucleotide-diphossugar_trans"/>
</dbReference>
<evidence type="ECO:0000313" key="9">
    <source>
        <dbReference type="EMBL" id="MFC3677944.1"/>
    </source>
</evidence>
<evidence type="ECO:0000256" key="7">
    <source>
        <dbReference type="SAM" id="MobiDB-lite"/>
    </source>
</evidence>
<dbReference type="GO" id="GO:0016757">
    <property type="term" value="F:glycosyltransferase activity"/>
    <property type="evidence" value="ECO:0007669"/>
    <property type="project" value="UniProtKB-KW"/>
</dbReference>